<evidence type="ECO:0000259" key="2">
    <source>
        <dbReference type="Pfam" id="PF12248"/>
    </source>
</evidence>
<dbReference type="Proteomes" id="UP000075882">
    <property type="component" value="Unassembled WGS sequence"/>
</dbReference>
<organism evidence="3">
    <name type="scientific">Anopheles coluzzii</name>
    <name type="common">African malaria mosquito</name>
    <dbReference type="NCBI Taxonomy" id="1518534"/>
    <lineage>
        <taxon>Eukaryota</taxon>
        <taxon>Metazoa</taxon>
        <taxon>Ecdysozoa</taxon>
        <taxon>Arthropoda</taxon>
        <taxon>Hexapoda</taxon>
        <taxon>Insecta</taxon>
        <taxon>Pterygota</taxon>
        <taxon>Neoptera</taxon>
        <taxon>Endopterygota</taxon>
        <taxon>Diptera</taxon>
        <taxon>Nematocera</taxon>
        <taxon>Culicoidea</taxon>
        <taxon>Culicidae</taxon>
        <taxon>Anophelinae</taxon>
        <taxon>Anopheles</taxon>
    </lineage>
</organism>
<feature type="domain" description="Farnesoic acid O-methyl transferase" evidence="2">
    <location>
        <begin position="210"/>
        <end position="274"/>
    </location>
</feature>
<evidence type="ECO:0000313" key="3">
    <source>
        <dbReference type="EnsemblMetazoa" id="ACOM024532-PA.1"/>
    </source>
</evidence>
<name>A0A8W7P264_ANOCL</name>
<evidence type="ECO:0000256" key="1">
    <source>
        <dbReference type="SAM" id="SignalP"/>
    </source>
</evidence>
<feature type="domain" description="Farnesoic acid O-methyl transferase" evidence="2">
    <location>
        <begin position="38"/>
        <end position="144"/>
    </location>
</feature>
<dbReference type="PANTHER" id="PTHR36695">
    <property type="entry name" value="AGAP008648-PA"/>
    <property type="match status" value="1"/>
</dbReference>
<accession>A0A8W7P264</accession>
<proteinExistence type="predicted"/>
<dbReference type="Pfam" id="PF12248">
    <property type="entry name" value="Methyltransf_FA"/>
    <property type="match status" value="2"/>
</dbReference>
<sequence length="303" mass="34548">MNSLIVAATIVISTLFSADAFHSNSFDGCKQYGHVGNYNDPLTYIPITDLQNLGFTNKSMFFKIAVQGSTDGFLRFGDSLYPYNKEVIEIVFGGWTNTKSAGRRQHRTASNKATNTVLAEVQTPMLLSADRPTMFLVELFDDVIKDCKQYYDLVDYNGPVKYFSTANLQHVRSTDQSKVFKFAVLGPGDGHLRYGMWQFPYDNDVMEIGKTPMLLSADRPTVFLVELFHDGTIQVRIDGQDHPFLLFNDAKMIPFYYMTFTKWKTDVVYFYDCPVDKYAKICYEDGKMYVNRDEGSLNQSNSI</sequence>
<dbReference type="AlphaFoldDB" id="A0A8W7P264"/>
<protein>
    <recommendedName>
        <fullName evidence="2">Farnesoic acid O-methyl transferase domain-containing protein</fullName>
    </recommendedName>
</protein>
<dbReference type="VEuPathDB" id="VectorBase:ACON2_037745"/>
<dbReference type="InterPro" id="IPR022041">
    <property type="entry name" value="Methyltransf_FA"/>
</dbReference>
<feature type="signal peptide" evidence="1">
    <location>
        <begin position="1"/>
        <end position="20"/>
    </location>
</feature>
<keyword evidence="1" id="KW-0732">Signal</keyword>
<dbReference type="PANTHER" id="PTHR36695:SF12">
    <property type="entry name" value="AGAP008648-PA"/>
    <property type="match status" value="1"/>
</dbReference>
<reference evidence="3" key="1">
    <citation type="submission" date="2022-08" db="UniProtKB">
        <authorList>
            <consortium name="EnsemblMetazoa"/>
        </authorList>
    </citation>
    <scope>IDENTIFICATION</scope>
</reference>
<dbReference type="EnsemblMetazoa" id="ACOM024532-RA">
    <property type="protein sequence ID" value="ACOM024532-PA.1"/>
    <property type="gene ID" value="ACOM024532"/>
</dbReference>
<feature type="chain" id="PRO_5036486923" description="Farnesoic acid O-methyl transferase domain-containing protein" evidence="1">
    <location>
        <begin position="21"/>
        <end position="303"/>
    </location>
</feature>